<accession>A0A5B7FZN3</accession>
<proteinExistence type="predicted"/>
<comment type="caution">
    <text evidence="1">The sequence shown here is derived from an EMBL/GenBank/DDBJ whole genome shotgun (WGS) entry which is preliminary data.</text>
</comment>
<reference evidence="1 2" key="1">
    <citation type="submission" date="2019-05" db="EMBL/GenBank/DDBJ databases">
        <title>Another draft genome of Portunus trituberculatus and its Hox gene families provides insights of decapod evolution.</title>
        <authorList>
            <person name="Jeong J.-H."/>
            <person name="Song I."/>
            <person name="Kim S."/>
            <person name="Choi T."/>
            <person name="Kim D."/>
            <person name="Ryu S."/>
            <person name="Kim W."/>
        </authorList>
    </citation>
    <scope>NUCLEOTIDE SEQUENCE [LARGE SCALE GENOMIC DNA]</scope>
    <source>
        <tissue evidence="1">Muscle</tissue>
    </source>
</reference>
<name>A0A5B7FZN3_PORTR</name>
<protein>
    <submittedName>
        <fullName evidence="1">Uncharacterized protein</fullName>
    </submittedName>
</protein>
<gene>
    <name evidence="1" type="ORF">E2C01_045962</name>
</gene>
<evidence type="ECO:0000313" key="1">
    <source>
        <dbReference type="EMBL" id="MPC52102.1"/>
    </source>
</evidence>
<dbReference type="AlphaFoldDB" id="A0A5B7FZN3"/>
<sequence length="88" mass="10056">MKAVEKTVLIHHRMLYKGPGRQQDQRHKAATTTLQHHNTTLSLTTHHTSLSLSPSLSLFLLLLAARHCLVFSNTSVLHLHYFKKVYLS</sequence>
<dbReference type="Proteomes" id="UP000324222">
    <property type="component" value="Unassembled WGS sequence"/>
</dbReference>
<dbReference type="EMBL" id="VSRR010010622">
    <property type="protein sequence ID" value="MPC52102.1"/>
    <property type="molecule type" value="Genomic_DNA"/>
</dbReference>
<organism evidence="1 2">
    <name type="scientific">Portunus trituberculatus</name>
    <name type="common">Swimming crab</name>
    <name type="synonym">Neptunus trituberculatus</name>
    <dbReference type="NCBI Taxonomy" id="210409"/>
    <lineage>
        <taxon>Eukaryota</taxon>
        <taxon>Metazoa</taxon>
        <taxon>Ecdysozoa</taxon>
        <taxon>Arthropoda</taxon>
        <taxon>Crustacea</taxon>
        <taxon>Multicrustacea</taxon>
        <taxon>Malacostraca</taxon>
        <taxon>Eumalacostraca</taxon>
        <taxon>Eucarida</taxon>
        <taxon>Decapoda</taxon>
        <taxon>Pleocyemata</taxon>
        <taxon>Brachyura</taxon>
        <taxon>Eubrachyura</taxon>
        <taxon>Portunoidea</taxon>
        <taxon>Portunidae</taxon>
        <taxon>Portuninae</taxon>
        <taxon>Portunus</taxon>
    </lineage>
</organism>
<evidence type="ECO:0000313" key="2">
    <source>
        <dbReference type="Proteomes" id="UP000324222"/>
    </source>
</evidence>
<keyword evidence="2" id="KW-1185">Reference proteome</keyword>